<organism evidence="1 2">
    <name type="scientific">Purpureocillium lilacinum</name>
    <name type="common">Paecilomyces lilacinus</name>
    <dbReference type="NCBI Taxonomy" id="33203"/>
    <lineage>
        <taxon>Eukaryota</taxon>
        <taxon>Fungi</taxon>
        <taxon>Dikarya</taxon>
        <taxon>Ascomycota</taxon>
        <taxon>Pezizomycotina</taxon>
        <taxon>Sordariomycetes</taxon>
        <taxon>Hypocreomycetidae</taxon>
        <taxon>Hypocreales</taxon>
        <taxon>Ophiocordycipitaceae</taxon>
        <taxon>Purpureocillium</taxon>
    </lineage>
</organism>
<reference evidence="1" key="1">
    <citation type="submission" date="2024-12" db="EMBL/GenBank/DDBJ databases">
        <title>Comparative genomics and development of molecular markers within Purpureocillium lilacinum and among Purpureocillium species.</title>
        <authorList>
            <person name="Yeh Z.-Y."/>
            <person name="Ni N.-T."/>
            <person name="Lo P.-H."/>
            <person name="Mushyakhwo K."/>
            <person name="Lin C.-F."/>
            <person name="Nai Y.-S."/>
        </authorList>
    </citation>
    <scope>NUCLEOTIDE SEQUENCE</scope>
    <source>
        <strain evidence="1">NCHU-NPUST-175</strain>
    </source>
</reference>
<gene>
    <name evidence="1" type="ORF">ACCO45_012182</name>
</gene>
<evidence type="ECO:0000313" key="1">
    <source>
        <dbReference type="EMBL" id="KAL3954226.1"/>
    </source>
</evidence>
<comment type="caution">
    <text evidence="1">The sequence shown here is derived from an EMBL/GenBank/DDBJ whole genome shotgun (WGS) entry which is preliminary data.</text>
</comment>
<proteinExistence type="predicted"/>
<dbReference type="Proteomes" id="UP001638806">
    <property type="component" value="Unassembled WGS sequence"/>
</dbReference>
<keyword evidence="2" id="KW-1185">Reference proteome</keyword>
<accession>A0ACC4DCZ5</accession>
<evidence type="ECO:0000313" key="2">
    <source>
        <dbReference type="Proteomes" id="UP001638806"/>
    </source>
</evidence>
<sequence>MAAGIHVTDKPNRDGGLGLGAAWGLTDIDPARAKWTLEFCERSDIKSGYGRARNYVSFWEIVLLN</sequence>
<protein>
    <submittedName>
        <fullName evidence="1">Uncharacterized protein</fullName>
    </submittedName>
</protein>
<name>A0ACC4DCZ5_PURLI</name>
<dbReference type="EMBL" id="JBGNUJ010000011">
    <property type="protein sequence ID" value="KAL3954226.1"/>
    <property type="molecule type" value="Genomic_DNA"/>
</dbReference>